<gene>
    <name evidence="1" type="ORF">BMMGA3_08250</name>
</gene>
<name>A0A068LQM1_BACMM</name>
<dbReference type="KEGG" id="bmet:BMMGA3_08250"/>
<dbReference type="EMBL" id="CP007739">
    <property type="protein sequence ID" value="AIE60056.1"/>
    <property type="molecule type" value="Genomic_DNA"/>
</dbReference>
<sequence>MMREKEENYLTHAPNNREFTIQTDGVFPNMKNIPGDSVDVYQDLKEANTIVAGKEIGQQNENL</sequence>
<dbReference type="Proteomes" id="UP000027602">
    <property type="component" value="Chromosome"/>
</dbReference>
<dbReference type="HOGENOM" id="CLU_207656_0_0_9"/>
<accession>A0A068LQM1</accession>
<dbReference type="eggNOG" id="ENOG502ZWMV">
    <property type="taxonomic scope" value="Bacteria"/>
</dbReference>
<evidence type="ECO:0000313" key="2">
    <source>
        <dbReference type="Proteomes" id="UP000027602"/>
    </source>
</evidence>
<dbReference type="AlphaFoldDB" id="A0A068LQM1"/>
<keyword evidence="2" id="KW-1185">Reference proteome</keyword>
<organism evidence="1 2">
    <name type="scientific">Bacillus methanolicus (strain MGA3 / ATCC 53907)</name>
    <dbReference type="NCBI Taxonomy" id="796606"/>
    <lineage>
        <taxon>Bacteria</taxon>
        <taxon>Bacillati</taxon>
        <taxon>Bacillota</taxon>
        <taxon>Bacilli</taxon>
        <taxon>Bacillales</taxon>
        <taxon>Bacillaceae</taxon>
        <taxon>Bacillus</taxon>
    </lineage>
</organism>
<protein>
    <submittedName>
        <fullName evidence="1">Uncharacterized protein</fullName>
    </submittedName>
</protein>
<dbReference type="RefSeq" id="WP_412150994.1">
    <property type="nucleotide sequence ID" value="NZ_CP007739.1"/>
</dbReference>
<evidence type="ECO:0000313" key="1">
    <source>
        <dbReference type="EMBL" id="AIE60056.1"/>
    </source>
</evidence>
<proteinExistence type="predicted"/>
<reference evidence="1 2" key="1">
    <citation type="journal article" date="2015" name="BMC Genomics">
        <title>Transcriptome analysis of thermophilic methylotrophic Bacillus methanolicus MGA3 using RNA-sequencing provides detailed insights into its previously uncharted transcriptional landscape.</title>
        <authorList>
            <person name="Irla M."/>
            <person name="Neshat A."/>
            <person name="Brautaset T."/>
            <person name="Ruckert C."/>
            <person name="Kalinowski J."/>
            <person name="Wendisch V.F."/>
        </authorList>
    </citation>
    <scope>NUCLEOTIDE SEQUENCE [LARGE SCALE GENOMIC DNA]</scope>
    <source>
        <strain evidence="2">MGA3 / ATCC 53907</strain>
    </source>
</reference>